<organism evidence="2 3">
    <name type="scientific">Gimesia maris</name>
    <dbReference type="NCBI Taxonomy" id="122"/>
    <lineage>
        <taxon>Bacteria</taxon>
        <taxon>Pseudomonadati</taxon>
        <taxon>Planctomycetota</taxon>
        <taxon>Planctomycetia</taxon>
        <taxon>Planctomycetales</taxon>
        <taxon>Planctomycetaceae</taxon>
        <taxon>Gimesia</taxon>
    </lineage>
</organism>
<name>A0A3D3R6N6_9PLAN</name>
<sequence>MQNFTYRLAGLVVVAGIMTVLSASHLQAGEPGSLKLNQKQASPIQQAGYIHDKCNCKQNHVYSYSDGASYPGGDCPHCRAGGAGKGYRTSAGIGKRGSLREFFRCKFGYFIPTGCGGKGCAPIGHYKMTYAVDPYQFDARDGRLYGAQGYGVPIAVPLAPNVHSTYNYGWGVPSSRLTPVTRIVQ</sequence>
<protein>
    <submittedName>
        <fullName evidence="2">Uncharacterized protein</fullName>
    </submittedName>
</protein>
<dbReference type="EMBL" id="DQAY01000056">
    <property type="protein sequence ID" value="HCO23290.1"/>
    <property type="molecule type" value="Genomic_DNA"/>
</dbReference>
<proteinExistence type="predicted"/>
<comment type="caution">
    <text evidence="2">The sequence shown here is derived from an EMBL/GenBank/DDBJ whole genome shotgun (WGS) entry which is preliminary data.</text>
</comment>
<gene>
    <name evidence="2" type="ORF">DIT97_09630</name>
</gene>
<evidence type="ECO:0000256" key="1">
    <source>
        <dbReference type="SAM" id="SignalP"/>
    </source>
</evidence>
<feature type="chain" id="PRO_5017676177" evidence="1">
    <location>
        <begin position="29"/>
        <end position="185"/>
    </location>
</feature>
<evidence type="ECO:0000313" key="3">
    <source>
        <dbReference type="Proteomes" id="UP000263642"/>
    </source>
</evidence>
<feature type="signal peptide" evidence="1">
    <location>
        <begin position="1"/>
        <end position="28"/>
    </location>
</feature>
<dbReference type="RefSeq" id="WP_154929721.1">
    <property type="nucleotide sequence ID" value="NZ_CAXBMG010000057.1"/>
</dbReference>
<accession>A0A3D3R6N6</accession>
<reference evidence="2 3" key="1">
    <citation type="journal article" date="2018" name="Nat. Biotechnol.">
        <title>A standardized bacterial taxonomy based on genome phylogeny substantially revises the tree of life.</title>
        <authorList>
            <person name="Parks D.H."/>
            <person name="Chuvochina M."/>
            <person name="Waite D.W."/>
            <person name="Rinke C."/>
            <person name="Skarshewski A."/>
            <person name="Chaumeil P.A."/>
            <person name="Hugenholtz P."/>
        </authorList>
    </citation>
    <scope>NUCLEOTIDE SEQUENCE [LARGE SCALE GENOMIC DNA]</scope>
    <source>
        <strain evidence="2">UBA9375</strain>
    </source>
</reference>
<dbReference type="AlphaFoldDB" id="A0A3D3R6N6"/>
<evidence type="ECO:0000313" key="2">
    <source>
        <dbReference type="EMBL" id="HCO23290.1"/>
    </source>
</evidence>
<keyword evidence="1" id="KW-0732">Signal</keyword>
<dbReference type="Proteomes" id="UP000263642">
    <property type="component" value="Unassembled WGS sequence"/>
</dbReference>